<gene>
    <name evidence="2" type="ORF">SAMN06265379_101174</name>
</gene>
<dbReference type="OrthoDB" id="9807451at2"/>
<evidence type="ECO:0000313" key="2">
    <source>
        <dbReference type="EMBL" id="SMO34842.1"/>
    </source>
</evidence>
<organism evidence="2 3">
    <name type="scientific">Saccharicrinis carchari</name>
    <dbReference type="NCBI Taxonomy" id="1168039"/>
    <lineage>
        <taxon>Bacteria</taxon>
        <taxon>Pseudomonadati</taxon>
        <taxon>Bacteroidota</taxon>
        <taxon>Bacteroidia</taxon>
        <taxon>Marinilabiliales</taxon>
        <taxon>Marinilabiliaceae</taxon>
        <taxon>Saccharicrinis</taxon>
    </lineage>
</organism>
<reference evidence="2 3" key="1">
    <citation type="submission" date="2017-05" db="EMBL/GenBank/DDBJ databases">
        <authorList>
            <person name="Varghese N."/>
            <person name="Submissions S."/>
        </authorList>
    </citation>
    <scope>NUCLEOTIDE SEQUENCE [LARGE SCALE GENOMIC DNA]</scope>
    <source>
        <strain evidence="2 3">DSM 27040</strain>
    </source>
</reference>
<protein>
    <submittedName>
        <fullName evidence="2">Predicted Fe-Mo cluster-binding protein, NifX family</fullName>
    </submittedName>
</protein>
<keyword evidence="3" id="KW-1185">Reference proteome</keyword>
<feature type="domain" description="Dinitrogenase iron-molybdenum cofactor biosynthesis" evidence="1">
    <location>
        <begin position="14"/>
        <end position="104"/>
    </location>
</feature>
<proteinExistence type="predicted"/>
<dbReference type="InterPro" id="IPR003731">
    <property type="entry name" value="Di-Nase_FeMo-co_biosynth"/>
</dbReference>
<evidence type="ECO:0000259" key="1">
    <source>
        <dbReference type="Pfam" id="PF02579"/>
    </source>
</evidence>
<dbReference type="Proteomes" id="UP000319040">
    <property type="component" value="Unassembled WGS sequence"/>
</dbReference>
<dbReference type="PANTHER" id="PTHR42983">
    <property type="entry name" value="DINITROGENASE IRON-MOLYBDENUM COFACTOR PROTEIN-RELATED"/>
    <property type="match status" value="1"/>
</dbReference>
<dbReference type="InterPro" id="IPR036105">
    <property type="entry name" value="DiNase_FeMo-co_biosyn_sf"/>
</dbReference>
<dbReference type="PANTHER" id="PTHR42983:SF1">
    <property type="entry name" value="IRON-MOLYBDENUM PROTEIN"/>
    <property type="match status" value="1"/>
</dbReference>
<dbReference type="Pfam" id="PF02579">
    <property type="entry name" value="Nitro_FeMo-Co"/>
    <property type="match status" value="1"/>
</dbReference>
<dbReference type="AlphaFoldDB" id="A0A521AJ50"/>
<sequence>MKTVITSSGDSLSSLFDMRFGRAEYFCIYDSKTGESKFLKNENKDNSSGAGVKVAERMIELGITQVVSGDFGPKAKNLLDKFNIQMVILQNAGLSIDDIVQKMKNK</sequence>
<evidence type="ECO:0000313" key="3">
    <source>
        <dbReference type="Proteomes" id="UP000319040"/>
    </source>
</evidence>
<accession>A0A521AJ50</accession>
<dbReference type="EMBL" id="FXTB01000001">
    <property type="protein sequence ID" value="SMO34842.1"/>
    <property type="molecule type" value="Genomic_DNA"/>
</dbReference>
<dbReference type="RefSeq" id="WP_142531589.1">
    <property type="nucleotide sequence ID" value="NZ_FXTB01000001.1"/>
</dbReference>
<dbReference type="Gene3D" id="3.30.420.130">
    <property type="entry name" value="Dinitrogenase iron-molybdenum cofactor biosynthesis domain"/>
    <property type="match status" value="1"/>
</dbReference>
<dbReference type="SUPFAM" id="SSF53146">
    <property type="entry name" value="Nitrogenase accessory factor-like"/>
    <property type="match status" value="1"/>
</dbReference>
<name>A0A521AJ50_SACCC</name>